<dbReference type="PANTHER" id="PTHR22946">
    <property type="entry name" value="DIENELACTONE HYDROLASE DOMAIN-CONTAINING PROTEIN-RELATED"/>
    <property type="match status" value="1"/>
</dbReference>
<reference evidence="3" key="1">
    <citation type="journal article" date="2020" name="Phytopathology">
        <title>Genome sequence of the chestnut blight fungus Cryphonectria parasitica EP155: A fundamental resource for an archetypical invasive plant pathogen.</title>
        <authorList>
            <person name="Crouch J.A."/>
            <person name="Dawe A."/>
            <person name="Aerts A."/>
            <person name="Barry K."/>
            <person name="Churchill A.C.L."/>
            <person name="Grimwood J."/>
            <person name="Hillman B."/>
            <person name="Milgroom M.G."/>
            <person name="Pangilinan J."/>
            <person name="Smith M."/>
            <person name="Salamov A."/>
            <person name="Schmutz J."/>
            <person name="Yadav J."/>
            <person name="Grigoriev I.V."/>
            <person name="Nuss D."/>
        </authorList>
    </citation>
    <scope>NUCLEOTIDE SEQUENCE</scope>
    <source>
        <strain evidence="3">EP155</strain>
    </source>
</reference>
<protein>
    <submittedName>
        <fullName evidence="3">Alpha/beta-hydrolase</fullName>
    </submittedName>
</protein>
<dbReference type="AlphaFoldDB" id="A0A9P5CRU4"/>
<comment type="similarity">
    <text evidence="1">Belongs to the AB hydrolase superfamily. FUS2 hydrolase family.</text>
</comment>
<comment type="caution">
    <text evidence="3">The sequence shown here is derived from an EMBL/GenBank/DDBJ whole genome shotgun (WGS) entry which is preliminary data.</text>
</comment>
<dbReference type="PANTHER" id="PTHR22946:SF12">
    <property type="entry name" value="CONIDIAL PIGMENT BIOSYNTHESIS PROTEIN AYG1 (AFU_ORTHOLOGUE AFUA_2G17550)"/>
    <property type="match status" value="1"/>
</dbReference>
<feature type="domain" description="AB hydrolase-1" evidence="2">
    <location>
        <begin position="169"/>
        <end position="292"/>
    </location>
</feature>
<sequence>MSFQFSTDESFHFEVIRALGLSAYGGSDVSEVLYTIPQIKTGDFESWVAAWSKRAERTLENARKAKNPVSIRDHLFRAATYFRTAEFYLHGNWEDPRINELWNKNVDCFSKAITYLPVPGEKKVLSADGFQVPIYWFRPSPDDSVKRPTLMLFIGFDSGPEEMIHMHGFPALERGYNVVCLEGPGQGSVRRGQGLGFTHEWEKVVTPVVDFLETQPSVDKTKIALCGLSMGGFLSARAAAFEHRIAALICDDAVHDFDDFSESSYLEKFNIKDDPESIQAFINDNSQPMGPRWLLAHGMWSYKVKTLAELGKGWAKMSMAGLTDKIQCPVFLGDAVGDLFFKDGGHAQKMAEGLGDKATVYKFTAEDGADLHCQEGALRFANQVMFDWLDEKLGVN</sequence>
<dbReference type="InterPro" id="IPR050261">
    <property type="entry name" value="FrsA_esterase"/>
</dbReference>
<dbReference type="GeneID" id="63840203"/>
<accession>A0A9P5CRU4</accession>
<dbReference type="Pfam" id="PF00561">
    <property type="entry name" value="Abhydrolase_1"/>
    <property type="match status" value="1"/>
</dbReference>
<dbReference type="Gene3D" id="1.20.1440.110">
    <property type="entry name" value="acylaminoacyl peptidase"/>
    <property type="match status" value="1"/>
</dbReference>
<dbReference type="RefSeq" id="XP_040779895.1">
    <property type="nucleotide sequence ID" value="XM_040923074.1"/>
</dbReference>
<evidence type="ECO:0000313" key="3">
    <source>
        <dbReference type="EMBL" id="KAF3768934.1"/>
    </source>
</evidence>
<keyword evidence="4" id="KW-1185">Reference proteome</keyword>
<evidence type="ECO:0000256" key="1">
    <source>
        <dbReference type="ARBA" id="ARBA00038115"/>
    </source>
</evidence>
<dbReference type="EMBL" id="MU032345">
    <property type="protein sequence ID" value="KAF3768934.1"/>
    <property type="molecule type" value="Genomic_DNA"/>
</dbReference>
<dbReference type="SUPFAM" id="SSF53474">
    <property type="entry name" value="alpha/beta-Hydrolases"/>
    <property type="match status" value="1"/>
</dbReference>
<dbReference type="InterPro" id="IPR029058">
    <property type="entry name" value="AB_hydrolase_fold"/>
</dbReference>
<dbReference type="Proteomes" id="UP000803844">
    <property type="component" value="Unassembled WGS sequence"/>
</dbReference>
<proteinExistence type="inferred from homology"/>
<gene>
    <name evidence="3" type="ORF">M406DRAFT_355084</name>
</gene>
<dbReference type="InterPro" id="IPR000073">
    <property type="entry name" value="AB_hydrolase_1"/>
</dbReference>
<dbReference type="OrthoDB" id="249703at2759"/>
<organism evidence="3 4">
    <name type="scientific">Cryphonectria parasitica (strain ATCC 38755 / EP155)</name>
    <dbReference type="NCBI Taxonomy" id="660469"/>
    <lineage>
        <taxon>Eukaryota</taxon>
        <taxon>Fungi</taxon>
        <taxon>Dikarya</taxon>
        <taxon>Ascomycota</taxon>
        <taxon>Pezizomycotina</taxon>
        <taxon>Sordariomycetes</taxon>
        <taxon>Sordariomycetidae</taxon>
        <taxon>Diaporthales</taxon>
        <taxon>Cryphonectriaceae</taxon>
        <taxon>Cryphonectria-Endothia species complex</taxon>
        <taxon>Cryphonectria</taxon>
    </lineage>
</organism>
<evidence type="ECO:0000313" key="4">
    <source>
        <dbReference type="Proteomes" id="UP000803844"/>
    </source>
</evidence>
<name>A0A9P5CRU4_CRYP1</name>
<dbReference type="Gene3D" id="3.40.50.1820">
    <property type="entry name" value="alpha/beta hydrolase"/>
    <property type="match status" value="1"/>
</dbReference>
<evidence type="ECO:0000259" key="2">
    <source>
        <dbReference type="Pfam" id="PF00561"/>
    </source>
</evidence>